<proteinExistence type="predicted"/>
<gene>
    <name evidence="2" type="ORF">ENU08_02560</name>
    <name evidence="1" type="ORF">ENU41_01860</name>
</gene>
<name>A0A7C4NP70_9CREN</name>
<dbReference type="GO" id="GO:0009384">
    <property type="term" value="F:N-acylmannosamine kinase activity"/>
    <property type="evidence" value="ECO:0007669"/>
    <property type="project" value="TreeGrafter"/>
</dbReference>
<dbReference type="SUPFAM" id="SSF53067">
    <property type="entry name" value="Actin-like ATPase domain"/>
    <property type="match status" value="1"/>
</dbReference>
<dbReference type="InterPro" id="IPR000600">
    <property type="entry name" value="ROK"/>
</dbReference>
<dbReference type="PANTHER" id="PTHR18964">
    <property type="entry name" value="ROK (REPRESSOR, ORF, KINASE) FAMILY"/>
    <property type="match status" value="1"/>
</dbReference>
<dbReference type="EMBL" id="DTBD01000019">
    <property type="protein sequence ID" value="HGQ64110.1"/>
    <property type="molecule type" value="Genomic_DNA"/>
</dbReference>
<reference evidence="2" key="1">
    <citation type="journal article" date="2020" name="mSystems">
        <title>Genome- and Community-Level Interaction Insights into Carbon Utilization and Element Cycling Functions of Hydrothermarchaeota in Hydrothermal Sediment.</title>
        <authorList>
            <person name="Zhou Z."/>
            <person name="Liu Y."/>
            <person name="Xu W."/>
            <person name="Pan J."/>
            <person name="Luo Z.H."/>
            <person name="Li M."/>
        </authorList>
    </citation>
    <scope>NUCLEOTIDE SEQUENCE [LARGE SCALE GENOMIC DNA]</scope>
    <source>
        <strain evidence="2">SpSt-637</strain>
        <strain evidence="1">SpSt-667</strain>
    </source>
</reference>
<dbReference type="GO" id="GO:0008761">
    <property type="term" value="F:UDP-N-acetylglucosamine 2-epimerase activity"/>
    <property type="evidence" value="ECO:0007669"/>
    <property type="project" value="TreeGrafter"/>
</dbReference>
<dbReference type="Pfam" id="PF00480">
    <property type="entry name" value="ROK"/>
    <property type="match status" value="1"/>
</dbReference>
<dbReference type="CDD" id="cd24063">
    <property type="entry name" value="ASKHA_NBD_ROK_ApGLK-like"/>
    <property type="match status" value="1"/>
</dbReference>
<sequence>MSRYVVGVDIGATWIRAALASADGRIMRKTVLLTPREGDKYTIANLILEVIKKEYREYIDDIESIGIGVAGPLDLARGRVIGAPNVPIRTFELGAPLIDALRKPTIIANDCVAAVWGEKLFGLGRGKNNIVYITLSTGIGGGIIVNDLLLLGKMGNAHEIGHMIVDVRGRMICGCGGRGHWEAYASGANIPKFASKLLEEWTLTEEEKKSIIFQLYCENKLTSEQIYKEAENGDLLALKIVEEINKYNIAGFENVINIFDPEIISVGGAIALKNKRELVLNPIIKGIEESKGVVTLKPIIEITPLGDDIVLLGAIALALNAPKNLLSMLKYLENL</sequence>
<evidence type="ECO:0000313" key="2">
    <source>
        <dbReference type="EMBL" id="HGQ64110.1"/>
    </source>
</evidence>
<protein>
    <submittedName>
        <fullName evidence="2">ROK family protein</fullName>
    </submittedName>
</protein>
<dbReference type="Gene3D" id="3.30.420.40">
    <property type="match status" value="2"/>
</dbReference>
<comment type="caution">
    <text evidence="2">The sequence shown here is derived from an EMBL/GenBank/DDBJ whole genome shotgun (WGS) entry which is preliminary data.</text>
</comment>
<dbReference type="PANTHER" id="PTHR18964:SF149">
    <property type="entry name" value="BIFUNCTIONAL UDP-N-ACETYLGLUCOSAMINE 2-EPIMERASE_N-ACETYLMANNOSAMINE KINASE"/>
    <property type="match status" value="1"/>
</dbReference>
<accession>A0A7C4NP70</accession>
<dbReference type="AlphaFoldDB" id="A0A7C4NP70"/>
<organism evidence="2">
    <name type="scientific">Ignisphaera aggregans</name>
    <dbReference type="NCBI Taxonomy" id="334771"/>
    <lineage>
        <taxon>Archaea</taxon>
        <taxon>Thermoproteota</taxon>
        <taxon>Thermoprotei</taxon>
        <taxon>Desulfurococcales</taxon>
        <taxon>Desulfurococcaceae</taxon>
        <taxon>Ignisphaera</taxon>
    </lineage>
</organism>
<dbReference type="InterPro" id="IPR043129">
    <property type="entry name" value="ATPase_NBD"/>
</dbReference>
<evidence type="ECO:0000313" key="1">
    <source>
        <dbReference type="EMBL" id="HGQ35410.1"/>
    </source>
</evidence>
<dbReference type="EMBL" id="DTCK01000010">
    <property type="protein sequence ID" value="HGQ35410.1"/>
    <property type="molecule type" value="Genomic_DNA"/>
</dbReference>